<dbReference type="InterPro" id="IPR027417">
    <property type="entry name" value="P-loop_NTPase"/>
</dbReference>
<evidence type="ECO:0000256" key="1">
    <source>
        <dbReference type="ARBA" id="ARBA00004651"/>
    </source>
</evidence>
<feature type="transmembrane region" description="Helical" evidence="8">
    <location>
        <begin position="256"/>
        <end position="277"/>
    </location>
</feature>
<comment type="function">
    <text evidence="7">Part of an ABC transporter complex. Transmembrane domains (TMD) form a pore in the inner membrane and the ATP-binding domain (NBD) is responsible for energy generation.</text>
</comment>
<dbReference type="InterPro" id="IPR011527">
    <property type="entry name" value="ABC1_TM_dom"/>
</dbReference>
<dbReference type="InterPro" id="IPR017871">
    <property type="entry name" value="ABC_transporter-like_CS"/>
</dbReference>
<evidence type="ECO:0000256" key="5">
    <source>
        <dbReference type="ARBA" id="ARBA00022989"/>
    </source>
</evidence>
<dbReference type="PROSITE" id="PS00211">
    <property type="entry name" value="ABC_TRANSPORTER_1"/>
    <property type="match status" value="1"/>
</dbReference>
<feature type="transmembrane region" description="Helical" evidence="8">
    <location>
        <begin position="283"/>
        <end position="306"/>
    </location>
</feature>
<dbReference type="InterPro" id="IPR011918">
    <property type="entry name" value="ABC_MsbA_ATP-bd"/>
</dbReference>
<evidence type="ECO:0000313" key="12">
    <source>
        <dbReference type="Proteomes" id="UP000632498"/>
    </source>
</evidence>
<dbReference type="Pfam" id="PF00005">
    <property type="entry name" value="ABC_tran"/>
    <property type="match status" value="1"/>
</dbReference>
<dbReference type="InterPro" id="IPR039421">
    <property type="entry name" value="Type_1_exporter"/>
</dbReference>
<evidence type="ECO:0000256" key="6">
    <source>
        <dbReference type="ARBA" id="ARBA00023136"/>
    </source>
</evidence>
<evidence type="ECO:0000256" key="4">
    <source>
        <dbReference type="ARBA" id="ARBA00022840"/>
    </source>
</evidence>
<evidence type="ECO:0000313" key="11">
    <source>
        <dbReference type="EMBL" id="GGF54831.1"/>
    </source>
</evidence>
<keyword evidence="12" id="KW-1185">Reference proteome</keyword>
<reference evidence="11" key="2">
    <citation type="submission" date="2020-09" db="EMBL/GenBank/DDBJ databases">
        <authorList>
            <person name="Sun Q."/>
            <person name="Zhou Y."/>
        </authorList>
    </citation>
    <scope>NUCLEOTIDE SEQUENCE</scope>
    <source>
        <strain evidence="11">CGMCC 1.15254</strain>
    </source>
</reference>
<proteinExistence type="predicted"/>
<keyword evidence="4 11" id="KW-0067">ATP-binding</keyword>
<dbReference type="SUPFAM" id="SSF90123">
    <property type="entry name" value="ABC transporter transmembrane region"/>
    <property type="match status" value="1"/>
</dbReference>
<dbReference type="FunFam" id="3.40.50.300:FF:000218">
    <property type="entry name" value="Multidrug ABC transporter ATP-binding protein"/>
    <property type="match status" value="1"/>
</dbReference>
<name>A0A917BS99_9PROT</name>
<comment type="caution">
    <text evidence="11">The sequence shown here is derived from an EMBL/GenBank/DDBJ whole genome shotgun (WGS) entry which is preliminary data.</text>
</comment>
<dbReference type="GO" id="GO:0090374">
    <property type="term" value="P:oligopeptide export from mitochondrion"/>
    <property type="evidence" value="ECO:0007669"/>
    <property type="project" value="TreeGrafter"/>
</dbReference>
<feature type="transmembrane region" description="Helical" evidence="8">
    <location>
        <begin position="73"/>
        <end position="93"/>
    </location>
</feature>
<feature type="transmembrane region" description="Helical" evidence="8">
    <location>
        <begin position="152"/>
        <end position="169"/>
    </location>
</feature>
<dbReference type="Gene3D" id="1.20.1560.10">
    <property type="entry name" value="ABC transporter type 1, transmembrane domain"/>
    <property type="match status" value="1"/>
</dbReference>
<dbReference type="PROSITE" id="PS50893">
    <property type="entry name" value="ABC_TRANSPORTER_2"/>
    <property type="match status" value="1"/>
</dbReference>
<accession>A0A917BS99</accession>
<dbReference type="PANTHER" id="PTHR43394">
    <property type="entry name" value="ATP-DEPENDENT PERMEASE MDL1, MITOCHONDRIAL"/>
    <property type="match status" value="1"/>
</dbReference>
<dbReference type="PANTHER" id="PTHR43394:SF1">
    <property type="entry name" value="ATP-BINDING CASSETTE SUB-FAMILY B MEMBER 10, MITOCHONDRIAL"/>
    <property type="match status" value="1"/>
</dbReference>
<evidence type="ECO:0000256" key="2">
    <source>
        <dbReference type="ARBA" id="ARBA00022692"/>
    </source>
</evidence>
<dbReference type="GO" id="GO:0005524">
    <property type="term" value="F:ATP binding"/>
    <property type="evidence" value="ECO:0007669"/>
    <property type="project" value="UniProtKB-KW"/>
</dbReference>
<feature type="transmembrane region" description="Helical" evidence="8">
    <location>
        <begin position="175"/>
        <end position="192"/>
    </location>
</feature>
<evidence type="ECO:0000256" key="3">
    <source>
        <dbReference type="ARBA" id="ARBA00022741"/>
    </source>
</evidence>
<evidence type="ECO:0000256" key="7">
    <source>
        <dbReference type="ARBA" id="ARBA00024725"/>
    </source>
</evidence>
<dbReference type="SUPFAM" id="SSF52540">
    <property type="entry name" value="P-loop containing nucleoside triphosphate hydrolases"/>
    <property type="match status" value="1"/>
</dbReference>
<feature type="domain" description="ABC transporter" evidence="9">
    <location>
        <begin position="351"/>
        <end position="587"/>
    </location>
</feature>
<dbReference type="InterPro" id="IPR003439">
    <property type="entry name" value="ABC_transporter-like_ATP-bd"/>
</dbReference>
<dbReference type="EMBL" id="BMHV01000003">
    <property type="protein sequence ID" value="GGF54831.1"/>
    <property type="molecule type" value="Genomic_DNA"/>
</dbReference>
<keyword evidence="6 8" id="KW-0472">Membrane</keyword>
<comment type="subcellular location">
    <subcellularLocation>
        <location evidence="1">Cell membrane</location>
        <topology evidence="1">Multi-pass membrane protein</topology>
    </subcellularLocation>
</comment>
<dbReference type="GO" id="GO:0005886">
    <property type="term" value="C:plasma membrane"/>
    <property type="evidence" value="ECO:0007669"/>
    <property type="project" value="UniProtKB-SubCell"/>
</dbReference>
<evidence type="ECO:0000259" key="10">
    <source>
        <dbReference type="PROSITE" id="PS50929"/>
    </source>
</evidence>
<dbReference type="SMART" id="SM00382">
    <property type="entry name" value="AAA"/>
    <property type="match status" value="1"/>
</dbReference>
<dbReference type="GO" id="GO:0015421">
    <property type="term" value="F:ABC-type oligopeptide transporter activity"/>
    <property type="evidence" value="ECO:0007669"/>
    <property type="project" value="TreeGrafter"/>
</dbReference>
<evidence type="ECO:0000256" key="8">
    <source>
        <dbReference type="SAM" id="Phobius"/>
    </source>
</evidence>
<feature type="domain" description="ABC transmembrane type-1" evidence="10">
    <location>
        <begin position="34"/>
        <end position="316"/>
    </location>
</feature>
<dbReference type="PROSITE" id="PS50929">
    <property type="entry name" value="ABC_TM1F"/>
    <property type="match status" value="1"/>
</dbReference>
<gene>
    <name evidence="11" type="ORF">GCM10011332_05280</name>
</gene>
<sequence>MASSPRLMDRPKSKNFHVLIRLFSFLAPYKPRVLLAFVALITTVGATLGLGQGLKQLIDAGFTAQNPQALDNALVFLLILAVVMAAGTFLRFFMVSWIGERVVADIRQAVFQRILSLHSAFFEVTRTGEILSRLTTDTTLLQSVIGSSASMALRNFLNLLGGVAMLFITNAKLTGIVLLVVPLVVAPIVIYGRKVRTLSKESQDRVADVGAFAEETINAIHTVQAFTHEREDERRFLGEVSGAFQAAVKRIQARSILSASVILLVFGAIAVVMWIGGRDVMNGAITGGELAAFLFYATMVAFNVGIISEVMGELQRAAGATERLVELLDSESEIKAPLNPLILPEKPVGHVRFDQVDFRYPSRPDELALKDISLDIAAGETVALVGPSGAGKTTMMQILLRFFDVERGSVSIDGVDIALADPEEVRKRMALVPQDPVIFSANAWENIRYGRPDATNDEVRKAADAAQATEFLEKLPDGFDSFLGEKGMRLSGGQRQRLSIARALLRDPSILLLDEATSALDAENERVVQAALERLMVGRTTLIIAHRLATVVNADRICVIDQGRIQAIGTHHQLMESSKLYNHLAKLQFSADVPQ</sequence>
<keyword evidence="5 8" id="KW-1133">Transmembrane helix</keyword>
<evidence type="ECO:0000259" key="9">
    <source>
        <dbReference type="PROSITE" id="PS50893"/>
    </source>
</evidence>
<dbReference type="CDD" id="cd18575">
    <property type="entry name" value="ABC_6TM_bac_exporter_ABCB8_10_like"/>
    <property type="match status" value="1"/>
</dbReference>
<dbReference type="GO" id="GO:0016887">
    <property type="term" value="F:ATP hydrolysis activity"/>
    <property type="evidence" value="ECO:0007669"/>
    <property type="project" value="InterPro"/>
</dbReference>
<keyword evidence="2 8" id="KW-0812">Transmembrane</keyword>
<protein>
    <submittedName>
        <fullName evidence="11">ABC transporter ATP-binding protein</fullName>
    </submittedName>
</protein>
<organism evidence="11 12">
    <name type="scientific">Terasakiella brassicae</name>
    <dbReference type="NCBI Taxonomy" id="1634917"/>
    <lineage>
        <taxon>Bacteria</taxon>
        <taxon>Pseudomonadati</taxon>
        <taxon>Pseudomonadota</taxon>
        <taxon>Alphaproteobacteria</taxon>
        <taxon>Rhodospirillales</taxon>
        <taxon>Terasakiellaceae</taxon>
        <taxon>Terasakiella</taxon>
    </lineage>
</organism>
<reference evidence="11" key="1">
    <citation type="journal article" date="2014" name="Int. J. Syst. Evol. Microbiol.">
        <title>Complete genome sequence of Corynebacterium casei LMG S-19264T (=DSM 44701T), isolated from a smear-ripened cheese.</title>
        <authorList>
            <consortium name="US DOE Joint Genome Institute (JGI-PGF)"/>
            <person name="Walter F."/>
            <person name="Albersmeier A."/>
            <person name="Kalinowski J."/>
            <person name="Ruckert C."/>
        </authorList>
    </citation>
    <scope>NUCLEOTIDE SEQUENCE</scope>
    <source>
        <strain evidence="11">CGMCC 1.15254</strain>
    </source>
</reference>
<dbReference type="InterPro" id="IPR036640">
    <property type="entry name" value="ABC1_TM_sf"/>
</dbReference>
<dbReference type="Proteomes" id="UP000632498">
    <property type="component" value="Unassembled WGS sequence"/>
</dbReference>
<dbReference type="RefSeq" id="WP_308419082.1">
    <property type="nucleotide sequence ID" value="NZ_BMHV01000003.1"/>
</dbReference>
<dbReference type="NCBIfam" id="TIGR02204">
    <property type="entry name" value="MsbA_rel"/>
    <property type="match status" value="1"/>
</dbReference>
<dbReference type="Gene3D" id="3.40.50.300">
    <property type="entry name" value="P-loop containing nucleotide triphosphate hydrolases"/>
    <property type="match status" value="1"/>
</dbReference>
<dbReference type="AlphaFoldDB" id="A0A917BS99"/>
<dbReference type="InterPro" id="IPR003593">
    <property type="entry name" value="AAA+_ATPase"/>
</dbReference>
<keyword evidence="3" id="KW-0547">Nucleotide-binding</keyword>
<dbReference type="Pfam" id="PF00664">
    <property type="entry name" value="ABC_membrane"/>
    <property type="match status" value="1"/>
</dbReference>